<organism evidence="2 3">
    <name type="scientific">Thioploca ingrica</name>
    <dbReference type="NCBI Taxonomy" id="40754"/>
    <lineage>
        <taxon>Bacteria</taxon>
        <taxon>Pseudomonadati</taxon>
        <taxon>Pseudomonadota</taxon>
        <taxon>Gammaproteobacteria</taxon>
        <taxon>Thiotrichales</taxon>
        <taxon>Thiotrichaceae</taxon>
        <taxon>Thioploca</taxon>
    </lineage>
</organism>
<dbReference type="HOGENOM" id="CLU_1203338_0_0_6"/>
<feature type="transmembrane region" description="Helical" evidence="1">
    <location>
        <begin position="42"/>
        <end position="68"/>
    </location>
</feature>
<keyword evidence="3" id="KW-1185">Reference proteome</keyword>
<dbReference type="OrthoDB" id="7857417at2"/>
<feature type="transmembrane region" description="Helical" evidence="1">
    <location>
        <begin position="138"/>
        <end position="155"/>
    </location>
</feature>
<dbReference type="STRING" id="40754.THII_0766"/>
<name>A0A090ABP3_9GAMM</name>
<keyword evidence="1" id="KW-1133">Transmembrane helix</keyword>
<feature type="transmembrane region" description="Helical" evidence="1">
    <location>
        <begin position="175"/>
        <end position="193"/>
    </location>
</feature>
<evidence type="ECO:0008006" key="4">
    <source>
        <dbReference type="Google" id="ProtNLM"/>
    </source>
</evidence>
<keyword evidence="1" id="KW-0472">Membrane</keyword>
<dbReference type="EMBL" id="AP014633">
    <property type="protein sequence ID" value="BAP55063.1"/>
    <property type="molecule type" value="Genomic_DNA"/>
</dbReference>
<gene>
    <name evidence="2" type="ORF">THII_0766</name>
</gene>
<accession>A0A090ABP3</accession>
<proteinExistence type="predicted"/>
<evidence type="ECO:0000313" key="2">
    <source>
        <dbReference type="EMBL" id="BAP55063.1"/>
    </source>
</evidence>
<dbReference type="AlphaFoldDB" id="A0A090ABP3"/>
<feature type="transmembrane region" description="Helical" evidence="1">
    <location>
        <begin position="5"/>
        <end position="22"/>
    </location>
</feature>
<keyword evidence="1" id="KW-0812">Transmembrane</keyword>
<evidence type="ECO:0000313" key="3">
    <source>
        <dbReference type="Proteomes" id="UP000031623"/>
    </source>
</evidence>
<dbReference type="Proteomes" id="UP000031623">
    <property type="component" value="Chromosome"/>
</dbReference>
<protein>
    <recommendedName>
        <fullName evidence="4">DUF998 domain-containing protein</fullName>
    </recommendedName>
</protein>
<reference evidence="2 3" key="1">
    <citation type="journal article" date="2014" name="ISME J.">
        <title>Ecophysiology of Thioploca ingrica as revealed by the complete genome sequence supplemented with proteomic evidence.</title>
        <authorList>
            <person name="Kojima H."/>
            <person name="Ogura Y."/>
            <person name="Yamamoto N."/>
            <person name="Togashi T."/>
            <person name="Mori H."/>
            <person name="Watanabe T."/>
            <person name="Nemoto F."/>
            <person name="Kurokawa K."/>
            <person name="Hayashi T."/>
            <person name="Fukui M."/>
        </authorList>
    </citation>
    <scope>NUCLEOTIDE SEQUENCE [LARGE SCALE GENOMIC DNA]</scope>
</reference>
<dbReference type="KEGG" id="tig:THII_0766"/>
<evidence type="ECO:0000256" key="1">
    <source>
        <dbReference type="SAM" id="Phobius"/>
    </source>
</evidence>
<feature type="transmembrane region" description="Helical" evidence="1">
    <location>
        <begin position="106"/>
        <end position="126"/>
    </location>
</feature>
<sequence length="201" mass="23655">MSNFRIFFFIALTLYSITLIYIEKHTSQEFVRNFFTDIQGPVFFYAINTSLSVFLLWSTALVFAICLLCIDSLKAPQEKLFYFSQIGIFAYLGFDDRFLIHEHLSHWVHEIYILPSLALLEVYFLVTLGQLNKQPQSVLFYLGMGTIFTGIMLVIDTFMPSHMMLRLSVEDLSKSWGTFFLFLFAWEILKYKIQQLRDQNQ</sequence>